<dbReference type="Gene3D" id="2.60.40.10">
    <property type="entry name" value="Immunoglobulins"/>
    <property type="match status" value="2"/>
</dbReference>
<evidence type="ECO:0000313" key="2">
    <source>
        <dbReference type="EMBL" id="MBN3319721.1"/>
    </source>
</evidence>
<dbReference type="PANTHER" id="PTHR23267">
    <property type="entry name" value="IMMUNOGLOBULIN LIGHT CHAIN"/>
    <property type="match status" value="1"/>
</dbReference>
<dbReference type="SMART" id="SM00409">
    <property type="entry name" value="IG"/>
    <property type="match status" value="2"/>
</dbReference>
<dbReference type="InterPro" id="IPR013783">
    <property type="entry name" value="Ig-like_fold"/>
</dbReference>
<dbReference type="InterPro" id="IPR036179">
    <property type="entry name" value="Ig-like_dom_sf"/>
</dbReference>
<dbReference type="InterPro" id="IPR050150">
    <property type="entry name" value="IgV_Light_Chain"/>
</dbReference>
<dbReference type="InterPro" id="IPR007110">
    <property type="entry name" value="Ig-like_dom"/>
</dbReference>
<dbReference type="AlphaFoldDB" id="A0A8J7TE94"/>
<dbReference type="Pfam" id="PF07686">
    <property type="entry name" value="V-set"/>
    <property type="match status" value="2"/>
</dbReference>
<evidence type="ECO:0000313" key="3">
    <source>
        <dbReference type="Proteomes" id="UP000736164"/>
    </source>
</evidence>
<evidence type="ECO:0000259" key="1">
    <source>
        <dbReference type="PROSITE" id="PS50835"/>
    </source>
</evidence>
<reference evidence="2" key="1">
    <citation type="journal article" date="2021" name="Cell">
        <title>Tracing the genetic footprints of vertebrate landing in non-teleost ray-finned fishes.</title>
        <authorList>
            <person name="Bi X."/>
            <person name="Wang K."/>
            <person name="Yang L."/>
            <person name="Pan H."/>
            <person name="Jiang H."/>
            <person name="Wei Q."/>
            <person name="Fang M."/>
            <person name="Yu H."/>
            <person name="Zhu C."/>
            <person name="Cai Y."/>
            <person name="He Y."/>
            <person name="Gan X."/>
            <person name="Zeng H."/>
            <person name="Yu D."/>
            <person name="Zhu Y."/>
            <person name="Jiang H."/>
            <person name="Qiu Q."/>
            <person name="Yang H."/>
            <person name="Zhang Y.E."/>
            <person name="Wang W."/>
            <person name="Zhu M."/>
            <person name="He S."/>
            <person name="Zhang G."/>
        </authorList>
    </citation>
    <scope>NUCLEOTIDE SEQUENCE</scope>
    <source>
        <strain evidence="2">Allg_001</strain>
    </source>
</reference>
<organism evidence="2 3">
    <name type="scientific">Atractosteus spatula</name>
    <name type="common">Alligator gar</name>
    <name type="synonym">Lepisosteus spatula</name>
    <dbReference type="NCBI Taxonomy" id="7917"/>
    <lineage>
        <taxon>Eukaryota</taxon>
        <taxon>Metazoa</taxon>
        <taxon>Chordata</taxon>
        <taxon>Craniata</taxon>
        <taxon>Vertebrata</taxon>
        <taxon>Euteleostomi</taxon>
        <taxon>Actinopterygii</taxon>
        <taxon>Neopterygii</taxon>
        <taxon>Holostei</taxon>
        <taxon>Semionotiformes</taxon>
        <taxon>Lepisosteidae</taxon>
        <taxon>Atractosteus</taxon>
    </lineage>
</organism>
<feature type="non-terminal residue" evidence="2">
    <location>
        <position position="251"/>
    </location>
</feature>
<dbReference type="PROSITE" id="PS50835">
    <property type="entry name" value="IG_LIKE"/>
    <property type="match status" value="2"/>
</dbReference>
<feature type="non-terminal residue" evidence="2">
    <location>
        <position position="1"/>
    </location>
</feature>
<feature type="domain" description="Ig-like" evidence="1">
    <location>
        <begin position="150"/>
        <end position="251"/>
    </location>
</feature>
<dbReference type="SMART" id="SM00406">
    <property type="entry name" value="IGv"/>
    <property type="match status" value="2"/>
</dbReference>
<name>A0A8J7TE94_ATRSP</name>
<feature type="domain" description="Ig-like" evidence="1">
    <location>
        <begin position="20"/>
        <end position="113"/>
    </location>
</feature>
<comment type="caution">
    <text evidence="2">The sequence shown here is derived from an EMBL/GenBank/DDBJ whole genome shotgun (WGS) entry which is preliminary data.</text>
</comment>
<dbReference type="FunFam" id="2.60.40.10:FF:001230">
    <property type="entry name" value="Immunoglobulin kappa variable 8-16"/>
    <property type="match status" value="2"/>
</dbReference>
<keyword evidence="3" id="KW-1185">Reference proteome</keyword>
<protein>
    <submittedName>
        <fullName evidence="2">KV401 protein</fullName>
    </submittedName>
</protein>
<dbReference type="InterPro" id="IPR003599">
    <property type="entry name" value="Ig_sub"/>
</dbReference>
<dbReference type="InterPro" id="IPR013106">
    <property type="entry name" value="Ig_V-set"/>
</dbReference>
<gene>
    <name evidence="2" type="primary">Igkv41_9</name>
    <name evidence="2" type="ORF">GTO95_0017884</name>
</gene>
<dbReference type="EMBL" id="JAAWVO010047561">
    <property type="protein sequence ID" value="MBN3319721.1"/>
    <property type="molecule type" value="Genomic_DNA"/>
</dbReference>
<dbReference type="SUPFAM" id="SSF48726">
    <property type="entry name" value="Immunoglobulin"/>
    <property type="match status" value="2"/>
</dbReference>
<sequence>MTLITTFIWTLAINTHESSKQITVTQPPVKSVLPGQTVTMNCRTSSVVDVHDNTHYLSWYQQKPGQVLKLRIHEARIRHTGIPERFRGSGCGTEFTLTITGVQTEDAADYYCQGYHSGPVFTQCYTALQKPPSAGLHSDCTAAAETSCSGQIVLTQSPAQTVLSGSSVSISCTASSSLISGSYSYLNWYLQKPGQAPQLLIYAATNRQSGVPDRFTGSVSGTAFTLTITRVQAEDAGDYYCQQGRSYPLTQ</sequence>
<dbReference type="Proteomes" id="UP000736164">
    <property type="component" value="Unassembled WGS sequence"/>
</dbReference>
<accession>A0A8J7TE94</accession>
<proteinExistence type="predicted"/>